<evidence type="ECO:0000313" key="2">
    <source>
        <dbReference type="Proteomes" id="UP000238642"/>
    </source>
</evidence>
<organism evidence="1 2">
    <name type="scientific">Sphingobacterium gobiense</name>
    <dbReference type="NCBI Taxonomy" id="1382456"/>
    <lineage>
        <taxon>Bacteria</taxon>
        <taxon>Pseudomonadati</taxon>
        <taxon>Bacteroidota</taxon>
        <taxon>Sphingobacteriia</taxon>
        <taxon>Sphingobacteriales</taxon>
        <taxon>Sphingobacteriaceae</taxon>
        <taxon>Sphingobacterium</taxon>
    </lineage>
</organism>
<comment type="caution">
    <text evidence="1">The sequence shown here is derived from an EMBL/GenBank/DDBJ whole genome shotgun (WGS) entry which is preliminary data.</text>
</comment>
<reference evidence="1 2" key="1">
    <citation type="submission" date="2018-02" db="EMBL/GenBank/DDBJ databases">
        <title>The draft genome of Sphingobacterium gobiense H7.</title>
        <authorList>
            <person name="Li L."/>
            <person name="Liu L."/>
            <person name="Zhang X."/>
            <person name="Wang T."/>
            <person name="Liang L."/>
        </authorList>
    </citation>
    <scope>NUCLEOTIDE SEQUENCE [LARGE SCALE GENOMIC DNA]</scope>
    <source>
        <strain evidence="1 2">ACCC 05757</strain>
    </source>
</reference>
<name>A0A2S9JU61_9SPHI</name>
<gene>
    <name evidence="1" type="ORF">C5749_06120</name>
</gene>
<accession>A0A2S9JU61</accession>
<protein>
    <recommendedName>
        <fullName evidence="3">TonB-dependent receptor</fullName>
    </recommendedName>
</protein>
<sequence>MSITTPKPCTEKWDNMSPTERGRHCSVCQTEVVDFTDWKTDDIIRYIQNTNKKICGRIHRTPKHNTRFSNGFWKSKSYIRVAASLILSTAIGIKSTQATFKDNERILDINYVIQIDSITIKGVVTDQQNNPLVDVPISMEKQYLASTDANGNFTLKLSKENKEEISLLFQYIGYKSNIVRIKLKKEMIRPLKVILDEDIVYIGEVIVKRPNIWQRFIQSLKKI</sequence>
<dbReference type="Gene3D" id="2.60.40.1120">
    <property type="entry name" value="Carboxypeptidase-like, regulatory domain"/>
    <property type="match status" value="1"/>
</dbReference>
<dbReference type="Pfam" id="PF13715">
    <property type="entry name" value="CarbopepD_reg_2"/>
    <property type="match status" value="1"/>
</dbReference>
<dbReference type="Proteomes" id="UP000238642">
    <property type="component" value="Unassembled WGS sequence"/>
</dbReference>
<dbReference type="EMBL" id="PVBS01000001">
    <property type="protein sequence ID" value="PRD56799.1"/>
    <property type="molecule type" value="Genomic_DNA"/>
</dbReference>
<evidence type="ECO:0000313" key="1">
    <source>
        <dbReference type="EMBL" id="PRD56799.1"/>
    </source>
</evidence>
<proteinExistence type="predicted"/>
<dbReference type="RefSeq" id="WP_105723967.1">
    <property type="nucleotide sequence ID" value="NZ_PVBS01000001.1"/>
</dbReference>
<dbReference type="InterPro" id="IPR008969">
    <property type="entry name" value="CarboxyPept-like_regulatory"/>
</dbReference>
<dbReference type="SUPFAM" id="SSF49464">
    <property type="entry name" value="Carboxypeptidase regulatory domain-like"/>
    <property type="match status" value="1"/>
</dbReference>
<dbReference type="OrthoDB" id="7432683at2"/>
<keyword evidence="2" id="KW-1185">Reference proteome</keyword>
<evidence type="ECO:0008006" key="3">
    <source>
        <dbReference type="Google" id="ProtNLM"/>
    </source>
</evidence>
<dbReference type="AlphaFoldDB" id="A0A2S9JU61"/>